<dbReference type="SUPFAM" id="SSF109604">
    <property type="entry name" value="HD-domain/PDEase-like"/>
    <property type="match status" value="1"/>
</dbReference>
<organism evidence="1 2">
    <name type="scientific">Clostridium aminobutyricum</name>
    <dbReference type="NCBI Taxonomy" id="33953"/>
    <lineage>
        <taxon>Bacteria</taxon>
        <taxon>Bacillati</taxon>
        <taxon>Bacillota</taxon>
        <taxon>Clostridia</taxon>
        <taxon>Eubacteriales</taxon>
        <taxon>Clostridiaceae</taxon>
        <taxon>Clostridium</taxon>
    </lineage>
</organism>
<gene>
    <name evidence="1" type="ORF">JYB65_05020</name>
</gene>
<proteinExistence type="predicted"/>
<dbReference type="RefSeq" id="WP_206581495.1">
    <property type="nucleotide sequence ID" value="NZ_JAFJZZ010000001.1"/>
</dbReference>
<reference evidence="1" key="1">
    <citation type="submission" date="2021-02" db="EMBL/GenBank/DDBJ databases">
        <title>Abyssanaerobacter marinus gen.nov., sp., nov, anaerobic bacterium isolated from the Onnuri vent field of Indian Ocean and suggestion of Mogibacteriaceae fam. nov., and proposal of reclassification of ambiguous this family's genus member.</title>
        <authorList>
            <person name="Kim Y.J."/>
            <person name="Yang J.-A."/>
        </authorList>
    </citation>
    <scope>NUCLEOTIDE SEQUENCE</scope>
    <source>
        <strain evidence="1">DSM 2634</strain>
    </source>
</reference>
<dbReference type="AlphaFoldDB" id="A0A939D7W5"/>
<accession>A0A939D7W5</accession>
<evidence type="ECO:0000313" key="2">
    <source>
        <dbReference type="Proteomes" id="UP000664545"/>
    </source>
</evidence>
<dbReference type="Gene3D" id="1.10.3210.10">
    <property type="entry name" value="Hypothetical protein af1432"/>
    <property type="match status" value="1"/>
</dbReference>
<dbReference type="EMBL" id="JAFJZZ010000001">
    <property type="protein sequence ID" value="MBN7772717.1"/>
    <property type="molecule type" value="Genomic_DNA"/>
</dbReference>
<protein>
    <submittedName>
        <fullName evidence="1">HD domain-containing protein</fullName>
    </submittedName>
</protein>
<dbReference type="Proteomes" id="UP000664545">
    <property type="component" value="Unassembled WGS sequence"/>
</dbReference>
<comment type="caution">
    <text evidence="1">The sequence shown here is derived from an EMBL/GenBank/DDBJ whole genome shotgun (WGS) entry which is preliminary data.</text>
</comment>
<evidence type="ECO:0000313" key="1">
    <source>
        <dbReference type="EMBL" id="MBN7772717.1"/>
    </source>
</evidence>
<name>A0A939D7W5_CLOAM</name>
<sequence length="183" mass="20889">MIDKHNLSTISGKRFNPTKAKIGDIFIEDIAHALSLICRANGHFNLFYSIAQHSINCAKEAEARGYSKEVQLACLMHDASEAYIGDVISPLKRQLSDYVVYEKNLQNTILKALKLPALTPAEEKLVKEIDDCLLYHEFKTLHGDELFDYVPDIHIMVENTEVHHSVIEAQFLYLYYHYFSALG</sequence>
<keyword evidence="2" id="KW-1185">Reference proteome</keyword>